<dbReference type="GO" id="GO:0005789">
    <property type="term" value="C:endoplasmic reticulum membrane"/>
    <property type="evidence" value="ECO:0007669"/>
    <property type="project" value="UniProtKB-SubCell"/>
</dbReference>
<dbReference type="EMBL" id="BSXN01000301">
    <property type="protein sequence ID" value="GME67996.1"/>
    <property type="molecule type" value="Genomic_DNA"/>
</dbReference>
<protein>
    <submittedName>
        <fullName evidence="12">Unnamed protein product</fullName>
    </submittedName>
</protein>
<keyword evidence="6" id="KW-1133">Transmembrane helix</keyword>
<comment type="subcellular location">
    <subcellularLocation>
        <location evidence="1">Endoplasmic reticulum membrane</location>
        <topology evidence="1">Single-pass type IV membrane protein</topology>
    </subcellularLocation>
</comment>
<evidence type="ECO:0000313" key="12">
    <source>
        <dbReference type="EMBL" id="GME67996.1"/>
    </source>
</evidence>
<evidence type="ECO:0000256" key="8">
    <source>
        <dbReference type="ARBA" id="ARBA00023136"/>
    </source>
</evidence>
<dbReference type="PANTHER" id="PTHR12825:SF0">
    <property type="entry name" value="VESICLE TRANSPORT PROTEIN SEC20"/>
    <property type="match status" value="1"/>
</dbReference>
<dbReference type="InterPro" id="IPR056173">
    <property type="entry name" value="Sec20_C"/>
</dbReference>
<evidence type="ECO:0000313" key="13">
    <source>
        <dbReference type="Proteomes" id="UP001165120"/>
    </source>
</evidence>
<proteinExistence type="inferred from homology"/>
<name>A0A9W6WEY0_CANBO</name>
<dbReference type="Proteomes" id="UP001165120">
    <property type="component" value="Unassembled WGS sequence"/>
</dbReference>
<dbReference type="PANTHER" id="PTHR12825">
    <property type="entry name" value="BNIP1-RELATED"/>
    <property type="match status" value="1"/>
</dbReference>
<keyword evidence="7 10" id="KW-0175">Coiled coil</keyword>
<comment type="caution">
    <text evidence="12">The sequence shown here is derived from an EMBL/GenBank/DDBJ whole genome shotgun (WGS) entry which is preliminary data.</text>
</comment>
<dbReference type="GO" id="GO:0006890">
    <property type="term" value="P:retrograde vesicle-mediated transport, Golgi to endoplasmic reticulum"/>
    <property type="evidence" value="ECO:0007669"/>
    <property type="project" value="InterPro"/>
</dbReference>
<evidence type="ECO:0000256" key="1">
    <source>
        <dbReference type="ARBA" id="ARBA00004163"/>
    </source>
</evidence>
<evidence type="ECO:0000256" key="2">
    <source>
        <dbReference type="ARBA" id="ARBA00022448"/>
    </source>
</evidence>
<keyword evidence="4" id="KW-0256">Endoplasmic reticulum</keyword>
<organism evidence="12 13">
    <name type="scientific">Candida boidinii</name>
    <name type="common">Yeast</name>
    <dbReference type="NCBI Taxonomy" id="5477"/>
    <lineage>
        <taxon>Eukaryota</taxon>
        <taxon>Fungi</taxon>
        <taxon>Dikarya</taxon>
        <taxon>Ascomycota</taxon>
        <taxon>Saccharomycotina</taxon>
        <taxon>Pichiomycetes</taxon>
        <taxon>Pichiales</taxon>
        <taxon>Pichiaceae</taxon>
        <taxon>Ogataea</taxon>
        <taxon>Ogataea/Candida clade</taxon>
    </lineage>
</organism>
<evidence type="ECO:0000256" key="10">
    <source>
        <dbReference type="SAM" id="Coils"/>
    </source>
</evidence>
<keyword evidence="13" id="KW-1185">Reference proteome</keyword>
<evidence type="ECO:0000256" key="6">
    <source>
        <dbReference type="ARBA" id="ARBA00022989"/>
    </source>
</evidence>
<sequence length="392" mass="45274">MDDNILLNFRNFELNLKKIQIIIHNLKDLKFEKNNFKNFKLLNSITINENLTSITNTSDKDDDNYEYDYDSFNDLLSNYSTEAINIYKTIDNLVSLIAYKLLCIDTNEGENDDGEEDEDGYIFAKYSFQLTDLKERYEDLKIEFRKAQLISKKNHEMFINQLRDDSIKLELYNNSNKKDTEIDAKIVSDNDSGKKLSTKLAFNEKILDKNEKISNSLQNSRNLLQASIIQSELNIDNLETSTKNLSSISDKFEYFNSILNLTNGLVKKINENNDKEKNNIYRALYFFFGCCAWIIWRRLLNKPIRLLIWVFYKSIVLVIYGTRKTVPELDSSVLSSSAMLASTLISETIKEIVSETLSIESVSDIETDTQITTTSILNSAIETASSFINDEL</sequence>
<keyword evidence="8" id="KW-0472">Membrane</keyword>
<dbReference type="AlphaFoldDB" id="A0A9W6WEY0"/>
<keyword evidence="5" id="KW-0931">ER-Golgi transport</keyword>
<keyword evidence="2" id="KW-0813">Transport</keyword>
<evidence type="ECO:0000256" key="3">
    <source>
        <dbReference type="ARBA" id="ARBA00022692"/>
    </source>
</evidence>
<evidence type="ECO:0000256" key="9">
    <source>
        <dbReference type="ARBA" id="ARBA00037934"/>
    </source>
</evidence>
<evidence type="ECO:0000259" key="11">
    <source>
        <dbReference type="Pfam" id="PF03908"/>
    </source>
</evidence>
<evidence type="ECO:0000256" key="5">
    <source>
        <dbReference type="ARBA" id="ARBA00022892"/>
    </source>
</evidence>
<dbReference type="GO" id="GO:0031201">
    <property type="term" value="C:SNARE complex"/>
    <property type="evidence" value="ECO:0007669"/>
    <property type="project" value="TreeGrafter"/>
</dbReference>
<comment type="similarity">
    <text evidence="9">Belongs to the SEC20 family.</text>
</comment>
<gene>
    <name evidence="12" type="ORF">Cboi02_000132400</name>
</gene>
<evidence type="ECO:0000256" key="7">
    <source>
        <dbReference type="ARBA" id="ARBA00023054"/>
    </source>
</evidence>
<feature type="domain" description="Sec20 C-terminal" evidence="11">
    <location>
        <begin position="209"/>
        <end position="299"/>
    </location>
</feature>
<dbReference type="GO" id="GO:0005484">
    <property type="term" value="F:SNAP receptor activity"/>
    <property type="evidence" value="ECO:0007669"/>
    <property type="project" value="InterPro"/>
</dbReference>
<evidence type="ECO:0000256" key="4">
    <source>
        <dbReference type="ARBA" id="ARBA00022824"/>
    </source>
</evidence>
<keyword evidence="3" id="KW-0812">Transmembrane</keyword>
<feature type="coiled-coil region" evidence="10">
    <location>
        <begin position="123"/>
        <end position="150"/>
    </location>
</feature>
<reference evidence="12" key="1">
    <citation type="submission" date="2023-04" db="EMBL/GenBank/DDBJ databases">
        <title>Candida boidinii NBRC 10035.</title>
        <authorList>
            <person name="Ichikawa N."/>
            <person name="Sato H."/>
            <person name="Tonouchi N."/>
        </authorList>
    </citation>
    <scope>NUCLEOTIDE SEQUENCE</scope>
    <source>
        <strain evidence="12">NBRC 10035</strain>
    </source>
</reference>
<dbReference type="InterPro" id="IPR005606">
    <property type="entry name" value="Sec20"/>
</dbReference>
<accession>A0A9W6WEY0</accession>
<dbReference type="Pfam" id="PF03908">
    <property type="entry name" value="Sec20"/>
    <property type="match status" value="1"/>
</dbReference>